<sequence>MPVDRFFARRGHARLPVYAFSAVVVVVAAGAAMYPHRDPGGRANGGPASTVPTAVVTRGDLSTGRSMSGTWGVGVPRTVVNGRAGVVTWLPPAGATIDRGQVLYRLDGAAVPLFFGSPTLTRTLSDPGTVGRDVALVVDNLRALGYPVGPQPGPGAVVDGADALTQVSTDGETRRVRVAVREGDGVLTAAVIDALRQWQRDNGLDADGRLEVGDIAVAPGAVRVDVPLARAGDAASGALMTVVSAARVVTVRAPAIDVDAVRDGGGAIVRLPGGTELPGRVAAVEPLGQHGDGRRTATVTVVADRPDAAQLPDGVEVTVDIAGRSRLGVLTVPVNAVIDLPDGSHAVQPPDAAPVAVTVGLVSRGVVEISGAGVREGMRVVAAP</sequence>
<keyword evidence="5" id="KW-1185">Reference proteome</keyword>
<dbReference type="PANTHER" id="PTHR32347">
    <property type="entry name" value="EFFLUX SYSTEM COMPONENT YKNX-RELATED"/>
    <property type="match status" value="1"/>
</dbReference>
<keyword evidence="2" id="KW-0175">Coiled coil</keyword>
<dbReference type="PANTHER" id="PTHR32347:SF23">
    <property type="entry name" value="BLL5650 PROTEIN"/>
    <property type="match status" value="1"/>
</dbReference>
<dbReference type="RefSeq" id="WP_203898818.1">
    <property type="nucleotide sequence ID" value="NZ_BOPF01000007.1"/>
</dbReference>
<protein>
    <submittedName>
        <fullName evidence="4">Uncharacterized protein</fullName>
    </submittedName>
</protein>
<name>A0A8J4DQC3_9ACTN</name>
<feature type="transmembrane region" description="Helical" evidence="3">
    <location>
        <begin position="15"/>
        <end position="34"/>
    </location>
</feature>
<keyword evidence="3" id="KW-0812">Transmembrane</keyword>
<dbReference type="InterPro" id="IPR050465">
    <property type="entry name" value="UPF0194_transport"/>
</dbReference>
<evidence type="ECO:0000313" key="5">
    <source>
        <dbReference type="Proteomes" id="UP000619260"/>
    </source>
</evidence>
<organism evidence="4 5">
    <name type="scientific">Virgisporangium aliadipatigenens</name>
    <dbReference type="NCBI Taxonomy" id="741659"/>
    <lineage>
        <taxon>Bacteria</taxon>
        <taxon>Bacillati</taxon>
        <taxon>Actinomycetota</taxon>
        <taxon>Actinomycetes</taxon>
        <taxon>Micromonosporales</taxon>
        <taxon>Micromonosporaceae</taxon>
        <taxon>Virgisporangium</taxon>
    </lineage>
</organism>
<comment type="caution">
    <text evidence="4">The sequence shown here is derived from an EMBL/GenBank/DDBJ whole genome shotgun (WGS) entry which is preliminary data.</text>
</comment>
<dbReference type="Gene3D" id="1.10.101.10">
    <property type="entry name" value="PGBD-like superfamily/PGBD"/>
    <property type="match status" value="1"/>
</dbReference>
<evidence type="ECO:0000256" key="1">
    <source>
        <dbReference type="ARBA" id="ARBA00004196"/>
    </source>
</evidence>
<dbReference type="AlphaFoldDB" id="A0A8J4DQC3"/>
<evidence type="ECO:0000256" key="2">
    <source>
        <dbReference type="ARBA" id="ARBA00023054"/>
    </source>
</evidence>
<dbReference type="Proteomes" id="UP000619260">
    <property type="component" value="Unassembled WGS sequence"/>
</dbReference>
<keyword evidence="3" id="KW-1133">Transmembrane helix</keyword>
<accession>A0A8J4DQC3</accession>
<comment type="subcellular location">
    <subcellularLocation>
        <location evidence="1">Cell envelope</location>
    </subcellularLocation>
</comment>
<dbReference type="InterPro" id="IPR036366">
    <property type="entry name" value="PGBDSf"/>
</dbReference>
<dbReference type="EMBL" id="BOPF01000007">
    <property type="protein sequence ID" value="GIJ45252.1"/>
    <property type="molecule type" value="Genomic_DNA"/>
</dbReference>
<proteinExistence type="predicted"/>
<reference evidence="4" key="1">
    <citation type="submission" date="2021-01" db="EMBL/GenBank/DDBJ databases">
        <title>Whole genome shotgun sequence of Virgisporangium aliadipatigenens NBRC 105644.</title>
        <authorList>
            <person name="Komaki H."/>
            <person name="Tamura T."/>
        </authorList>
    </citation>
    <scope>NUCLEOTIDE SEQUENCE</scope>
    <source>
        <strain evidence="4">NBRC 105644</strain>
    </source>
</reference>
<keyword evidence="3" id="KW-0472">Membrane</keyword>
<dbReference type="GO" id="GO:0030313">
    <property type="term" value="C:cell envelope"/>
    <property type="evidence" value="ECO:0007669"/>
    <property type="project" value="UniProtKB-SubCell"/>
</dbReference>
<evidence type="ECO:0000256" key="3">
    <source>
        <dbReference type="SAM" id="Phobius"/>
    </source>
</evidence>
<gene>
    <name evidence="4" type="ORF">Val02_21380</name>
</gene>
<evidence type="ECO:0000313" key="4">
    <source>
        <dbReference type="EMBL" id="GIJ45252.1"/>
    </source>
</evidence>